<name>A0A939BV60_9BACL</name>
<dbReference type="Pfam" id="PF13367">
    <property type="entry name" value="PrsW-protease"/>
    <property type="match status" value="1"/>
</dbReference>
<feature type="domain" description="Zinc-ribbon" evidence="2">
    <location>
        <begin position="3"/>
        <end position="24"/>
    </location>
</feature>
<protein>
    <submittedName>
        <fullName evidence="3">RsiW-degrading membrane proteinase PrsW (M82 family)</fullName>
    </submittedName>
</protein>
<evidence type="ECO:0000313" key="4">
    <source>
        <dbReference type="Proteomes" id="UP000717624"/>
    </source>
</evidence>
<dbReference type="PANTHER" id="PTHR36844">
    <property type="entry name" value="PROTEASE PRSW"/>
    <property type="match status" value="1"/>
</dbReference>
<feature type="transmembrane region" description="Helical" evidence="1">
    <location>
        <begin position="104"/>
        <end position="123"/>
    </location>
</feature>
<feature type="transmembrane region" description="Helical" evidence="1">
    <location>
        <begin position="300"/>
        <end position="320"/>
    </location>
</feature>
<dbReference type="GO" id="GO:0008233">
    <property type="term" value="F:peptidase activity"/>
    <property type="evidence" value="ECO:0007669"/>
    <property type="project" value="InterPro"/>
</dbReference>
<evidence type="ECO:0000259" key="2">
    <source>
        <dbReference type="Pfam" id="PF13240"/>
    </source>
</evidence>
<feature type="transmembrane region" description="Helical" evidence="1">
    <location>
        <begin position="264"/>
        <end position="284"/>
    </location>
</feature>
<accession>A0A939BV60</accession>
<dbReference type="InterPro" id="IPR026870">
    <property type="entry name" value="Zinc_ribbon_dom"/>
</dbReference>
<reference evidence="3" key="1">
    <citation type="submission" date="2021-01" db="EMBL/GenBank/DDBJ databases">
        <title>Genomic Encyclopedia of Type Strains, Phase IV (KMG-IV): sequencing the most valuable type-strain genomes for metagenomic binning, comparative biology and taxonomic classification.</title>
        <authorList>
            <person name="Goeker M."/>
        </authorList>
    </citation>
    <scope>NUCLEOTIDE SEQUENCE</scope>
    <source>
        <strain evidence="3">DSM 25523</strain>
    </source>
</reference>
<keyword evidence="1" id="KW-0472">Membrane</keyword>
<feature type="transmembrane region" description="Helical" evidence="1">
    <location>
        <begin position="326"/>
        <end position="347"/>
    </location>
</feature>
<keyword evidence="4" id="KW-1185">Reference proteome</keyword>
<feature type="transmembrane region" description="Helical" evidence="1">
    <location>
        <begin position="219"/>
        <end position="244"/>
    </location>
</feature>
<feature type="transmembrane region" description="Helical" evidence="1">
    <location>
        <begin position="165"/>
        <end position="184"/>
    </location>
</feature>
<feature type="transmembrane region" description="Helical" evidence="1">
    <location>
        <begin position="190"/>
        <end position="212"/>
    </location>
</feature>
<dbReference type="PANTHER" id="PTHR36844:SF1">
    <property type="entry name" value="PROTEASE PRSW"/>
    <property type="match status" value="1"/>
</dbReference>
<dbReference type="Pfam" id="PF13240">
    <property type="entry name" value="Zn_Ribbon_1"/>
    <property type="match status" value="1"/>
</dbReference>
<dbReference type="InterPro" id="IPR026898">
    <property type="entry name" value="PrsW"/>
</dbReference>
<organism evidence="3 4">
    <name type="scientific">Brevibacillus fulvus</name>
    <dbReference type="NCBI Taxonomy" id="1125967"/>
    <lineage>
        <taxon>Bacteria</taxon>
        <taxon>Bacillati</taxon>
        <taxon>Bacillota</taxon>
        <taxon>Bacilli</taxon>
        <taxon>Bacillales</taxon>
        <taxon>Paenibacillaceae</taxon>
        <taxon>Brevibacillus</taxon>
    </lineage>
</organism>
<dbReference type="EMBL" id="JAFBEB010000005">
    <property type="protein sequence ID" value="MBM7590326.1"/>
    <property type="molecule type" value="Genomic_DNA"/>
</dbReference>
<evidence type="ECO:0000313" key="3">
    <source>
        <dbReference type="EMBL" id="MBM7590326.1"/>
    </source>
</evidence>
<keyword evidence="1" id="KW-0812">Transmembrane</keyword>
<comment type="caution">
    <text evidence="3">The sequence shown here is derived from an EMBL/GenBank/DDBJ whole genome shotgun (WGS) entry which is preliminary data.</text>
</comment>
<dbReference type="Proteomes" id="UP000717624">
    <property type="component" value="Unassembled WGS sequence"/>
</dbReference>
<dbReference type="AlphaFoldDB" id="A0A939BV60"/>
<gene>
    <name evidence="3" type="ORF">JOD01_001930</name>
</gene>
<dbReference type="RefSeq" id="WP_204518076.1">
    <property type="nucleotide sequence ID" value="NZ_BAABIN010000020.1"/>
</dbReference>
<feature type="transmembrane region" description="Helical" evidence="1">
    <location>
        <begin position="135"/>
        <end position="153"/>
    </location>
</feature>
<keyword evidence="1" id="KW-1133">Transmembrane helix</keyword>
<evidence type="ECO:0000256" key="1">
    <source>
        <dbReference type="SAM" id="Phobius"/>
    </source>
</evidence>
<sequence>MICDKCQQQNSADARFCSQCGQELAPAAQHHHGETIRHVFSDVADKINRVAGVETPSELKLREVFSNVFVKHSEEDAEKLFFVGTSYTTPQIQNVVDSWPKPWLFARVFLLAALIYFGLYLGVDYFGNLNFLPGLITLGSFLVPFTLLIFFWEMNAPQNISIYKIIKMLFVGGILSLIAAVFIYDRIGDTHSSIMIGIVEEAAKVLVVLWFLRDRKYKYILNGLLIGAAVGTGFAAFESAGYAFRVALFADLDSMYSIIFWRGVLAPGGHIVWAALSGAAICMVKGSREFSWSMLKDMRFLRIFAIVVILHALWDLPLFADADFPLVQIILTVISWVIAFAVMNAGLKEISYLKHQQEVQL</sequence>
<proteinExistence type="predicted"/>